<keyword evidence="2" id="KW-1133">Transmembrane helix</keyword>
<feature type="compositionally biased region" description="Low complexity" evidence="1">
    <location>
        <begin position="67"/>
        <end position="80"/>
    </location>
</feature>
<feature type="compositionally biased region" description="Basic and acidic residues" evidence="1">
    <location>
        <begin position="1"/>
        <end position="15"/>
    </location>
</feature>
<keyword evidence="2" id="KW-0472">Membrane</keyword>
<protein>
    <recommendedName>
        <fullName evidence="3">NodB homology domain-containing protein</fullName>
    </recommendedName>
</protein>
<dbReference type="SUPFAM" id="SSF88713">
    <property type="entry name" value="Glycoside hydrolase/deacetylase"/>
    <property type="match status" value="1"/>
</dbReference>
<feature type="region of interest" description="Disordered" evidence="1">
    <location>
        <begin position="461"/>
        <end position="502"/>
    </location>
</feature>
<organism evidence="4 5">
    <name type="scientific">Butyricicoccus porcorum</name>
    <dbReference type="NCBI Taxonomy" id="1945634"/>
    <lineage>
        <taxon>Bacteria</taxon>
        <taxon>Bacillati</taxon>
        <taxon>Bacillota</taxon>
        <taxon>Clostridia</taxon>
        <taxon>Eubacteriales</taxon>
        <taxon>Butyricicoccaceae</taxon>
        <taxon>Butyricicoccus</taxon>
    </lineage>
</organism>
<comment type="caution">
    <text evidence="4">The sequence shown here is derived from an EMBL/GenBank/DDBJ whole genome shotgun (WGS) entry which is preliminary data.</text>
</comment>
<feature type="compositionally biased region" description="Basic residues" evidence="1">
    <location>
        <begin position="149"/>
        <end position="164"/>
    </location>
</feature>
<name>A0A252F4N3_9FIRM</name>
<dbReference type="PANTHER" id="PTHR10587:SF125">
    <property type="entry name" value="POLYSACCHARIDE DEACETYLASE YHEN-RELATED"/>
    <property type="match status" value="1"/>
</dbReference>
<feature type="domain" description="NodB homology" evidence="3">
    <location>
        <begin position="260"/>
        <end position="455"/>
    </location>
</feature>
<dbReference type="Pfam" id="PF01522">
    <property type="entry name" value="Polysacc_deac_1"/>
    <property type="match status" value="1"/>
</dbReference>
<dbReference type="GO" id="GO:0016810">
    <property type="term" value="F:hydrolase activity, acting on carbon-nitrogen (but not peptide) bonds"/>
    <property type="evidence" value="ECO:0007669"/>
    <property type="project" value="InterPro"/>
</dbReference>
<evidence type="ECO:0000313" key="4">
    <source>
        <dbReference type="EMBL" id="OUM20738.1"/>
    </source>
</evidence>
<evidence type="ECO:0000256" key="1">
    <source>
        <dbReference type="SAM" id="MobiDB-lite"/>
    </source>
</evidence>
<dbReference type="CDD" id="cd10944">
    <property type="entry name" value="CE4_SmPgdA_like"/>
    <property type="match status" value="1"/>
</dbReference>
<feature type="region of interest" description="Disordered" evidence="1">
    <location>
        <begin position="195"/>
        <end position="230"/>
    </location>
</feature>
<feature type="compositionally biased region" description="Acidic residues" evidence="1">
    <location>
        <begin position="469"/>
        <end position="482"/>
    </location>
</feature>
<dbReference type="InterPro" id="IPR011330">
    <property type="entry name" value="Glyco_hydro/deAcase_b/a-brl"/>
</dbReference>
<dbReference type="Gene3D" id="3.20.20.370">
    <property type="entry name" value="Glycoside hydrolase/deacetylase"/>
    <property type="match status" value="1"/>
</dbReference>
<proteinExistence type="predicted"/>
<feature type="compositionally biased region" description="Polar residues" evidence="1">
    <location>
        <begin position="195"/>
        <end position="206"/>
    </location>
</feature>
<feature type="compositionally biased region" description="Basic residues" evidence="1">
    <location>
        <begin position="130"/>
        <end position="139"/>
    </location>
</feature>
<evidence type="ECO:0000259" key="3">
    <source>
        <dbReference type="PROSITE" id="PS51677"/>
    </source>
</evidence>
<dbReference type="Proteomes" id="UP000194903">
    <property type="component" value="Unassembled WGS sequence"/>
</dbReference>
<reference evidence="4 5" key="1">
    <citation type="submission" date="2017-05" db="EMBL/GenBank/DDBJ databases">
        <title>Butyricicoccus porcorum sp. nov. a butyrate-producing bacterium from the swine intestinal tract.</title>
        <authorList>
            <person name="Trachsel J."/>
            <person name="Humphrey S."/>
            <person name="Allen H.K."/>
        </authorList>
    </citation>
    <scope>NUCLEOTIDE SEQUENCE [LARGE SCALE GENOMIC DNA]</scope>
    <source>
        <strain evidence="4">BB10</strain>
    </source>
</reference>
<dbReference type="OrthoDB" id="258610at2"/>
<dbReference type="RefSeq" id="WP_087019570.1">
    <property type="nucleotide sequence ID" value="NZ_NHOC01000005.1"/>
</dbReference>
<feature type="compositionally biased region" description="Basic and acidic residues" evidence="1">
    <location>
        <begin position="28"/>
        <end position="39"/>
    </location>
</feature>
<evidence type="ECO:0000313" key="5">
    <source>
        <dbReference type="Proteomes" id="UP000194903"/>
    </source>
</evidence>
<dbReference type="InterPro" id="IPR050248">
    <property type="entry name" value="Polysacc_deacetylase_ArnD"/>
</dbReference>
<feature type="compositionally biased region" description="Acidic residues" evidence="1">
    <location>
        <begin position="490"/>
        <end position="502"/>
    </location>
</feature>
<sequence>MEHEFEPDKDKKHQQAQDSLNDLQRVLEQIKTDETKQPDNEPAPEEPTAQDEPVQPQEEAEPEEASAEAAAEQPEQADVEQMQREAILDGQAKRRHPEQADVEQMQREAILDGQAKRRHPDQPAATVHLDKKHATKKAGTKQAGQKPAAAKKGKNSKARAARRRKKRLMRLGTIVVVLLVAIVLVVSAVKAVTGRGNSTAQGSGISTEAPEKKDDRPASQQESEQYQKIKDDTSLPAYALEYPGLYSDAVSKPNKESEEKVCYMTFDDGPSSTNTPGILDVLKEKGVKATFFIVTSEIDGNEDIIKRIVDEGHTLCIHANDHDYGQLYASTEGYLNDFAAAYDKIYDLTGYRVQGFRFPGGSNNSVMQRHGTYDAIVSEMTRRGFEYYDWNSYAHDAENGNYTVAQMVDYAVSEVSGSSRNDVILLMHDTYGKEKTVEALPSIIDKLKDSGIDMLPITNSTRPVHFEVDETTPSDMPEEDSSSDSSDSGDTSDSEDNDTSEN</sequence>
<dbReference type="InterPro" id="IPR002509">
    <property type="entry name" value="NODB_dom"/>
</dbReference>
<dbReference type="AlphaFoldDB" id="A0A252F4N3"/>
<keyword evidence="2" id="KW-0812">Transmembrane</keyword>
<evidence type="ECO:0000256" key="2">
    <source>
        <dbReference type="SAM" id="Phobius"/>
    </source>
</evidence>
<feature type="transmembrane region" description="Helical" evidence="2">
    <location>
        <begin position="168"/>
        <end position="189"/>
    </location>
</feature>
<dbReference type="PANTHER" id="PTHR10587">
    <property type="entry name" value="GLYCOSYL TRANSFERASE-RELATED"/>
    <property type="match status" value="1"/>
</dbReference>
<feature type="region of interest" description="Disordered" evidence="1">
    <location>
        <begin position="1"/>
        <end position="164"/>
    </location>
</feature>
<accession>A0A252F4N3</accession>
<gene>
    <name evidence="4" type="ORF">CBW42_07895</name>
</gene>
<keyword evidence="5" id="KW-1185">Reference proteome</keyword>
<dbReference type="GO" id="GO:0005975">
    <property type="term" value="P:carbohydrate metabolic process"/>
    <property type="evidence" value="ECO:0007669"/>
    <property type="project" value="InterPro"/>
</dbReference>
<dbReference type="EMBL" id="NHOC01000005">
    <property type="protein sequence ID" value="OUM20738.1"/>
    <property type="molecule type" value="Genomic_DNA"/>
</dbReference>
<dbReference type="PROSITE" id="PS51677">
    <property type="entry name" value="NODB"/>
    <property type="match status" value="1"/>
</dbReference>